<dbReference type="GO" id="GO:0016746">
    <property type="term" value="F:acyltransferase activity"/>
    <property type="evidence" value="ECO:0007669"/>
    <property type="project" value="UniProtKB-KW"/>
</dbReference>
<dbReference type="CDD" id="cd04301">
    <property type="entry name" value="NAT_SF"/>
    <property type="match status" value="1"/>
</dbReference>
<evidence type="ECO:0000313" key="2">
    <source>
        <dbReference type="EMBL" id="MFM4894435.1"/>
    </source>
</evidence>
<dbReference type="PROSITE" id="PS51186">
    <property type="entry name" value="GNAT"/>
    <property type="match status" value="1"/>
</dbReference>
<proteinExistence type="predicted"/>
<reference evidence="2 3" key="1">
    <citation type="submission" date="2024-09" db="EMBL/GenBank/DDBJ databases">
        <title>Aeromonas strains Genome sequencing and assembly.</title>
        <authorList>
            <person name="Hu X."/>
            <person name="Tang B."/>
        </authorList>
    </citation>
    <scope>NUCLEOTIDE SEQUENCE [LARGE SCALE GENOMIC DNA]</scope>
    <source>
        <strain evidence="2 3">NB23SCDHY001</strain>
    </source>
</reference>
<keyword evidence="2" id="KW-0808">Transferase</keyword>
<gene>
    <name evidence="2" type="ORF">ACEUDJ_16430</name>
</gene>
<dbReference type="PANTHER" id="PTHR47542">
    <property type="entry name" value="ACYL-COA N-ACYLTRANSFERASES (NAT) SUPERFAMILY PROTEIN"/>
    <property type="match status" value="1"/>
</dbReference>
<evidence type="ECO:0000313" key="3">
    <source>
        <dbReference type="Proteomes" id="UP001630969"/>
    </source>
</evidence>
<keyword evidence="2" id="KW-0012">Acyltransferase</keyword>
<comment type="caution">
    <text evidence="2">The sequence shown here is derived from an EMBL/GenBank/DDBJ whole genome shotgun (WGS) entry which is preliminary data.</text>
</comment>
<sequence length="162" mass="18945">MLTVRAARLDDLGVIVKLERYCFPPEVAFGRQRWHYLLSHAKGRTLLLHDDREQLMGYLCLLEHKGWDRLVIQTLAIHWRVRRQGWARRLLEQVIAHGREQGWGAVRLEVADGNEEALPLYRRLGFRAQQRLPDYYGRGQHAHRLVLALREPAASVRARKAV</sequence>
<name>A0ABW9GTH0_9GAMM</name>
<dbReference type="Gene3D" id="3.40.630.30">
    <property type="match status" value="1"/>
</dbReference>
<dbReference type="EC" id="2.3.1.-" evidence="2"/>
<dbReference type="PANTHER" id="PTHR47542:SF2">
    <property type="entry name" value="ACYL-COA N-ACYLTRANSFERASES (NAT) SUPERFAMILY PROTEIN"/>
    <property type="match status" value="1"/>
</dbReference>
<keyword evidence="3" id="KW-1185">Reference proteome</keyword>
<dbReference type="EMBL" id="JBGXBU010000008">
    <property type="protein sequence ID" value="MFM4894435.1"/>
    <property type="molecule type" value="Genomic_DNA"/>
</dbReference>
<dbReference type="InterPro" id="IPR016181">
    <property type="entry name" value="Acyl_CoA_acyltransferase"/>
</dbReference>
<dbReference type="Proteomes" id="UP001630969">
    <property type="component" value="Unassembled WGS sequence"/>
</dbReference>
<organism evidence="2 3">
    <name type="scientific">Aeromonas bivalvium</name>
    <dbReference type="NCBI Taxonomy" id="440079"/>
    <lineage>
        <taxon>Bacteria</taxon>
        <taxon>Pseudomonadati</taxon>
        <taxon>Pseudomonadota</taxon>
        <taxon>Gammaproteobacteria</taxon>
        <taxon>Aeromonadales</taxon>
        <taxon>Aeromonadaceae</taxon>
        <taxon>Aeromonas</taxon>
    </lineage>
</organism>
<protein>
    <submittedName>
        <fullName evidence="2">GNAT family N-acetyltransferase</fullName>
        <ecNumber evidence="2">2.3.1.-</ecNumber>
    </submittedName>
</protein>
<evidence type="ECO:0000259" key="1">
    <source>
        <dbReference type="PROSITE" id="PS51186"/>
    </source>
</evidence>
<dbReference type="RefSeq" id="WP_042000699.1">
    <property type="nucleotide sequence ID" value="NZ_CDBT01000056.1"/>
</dbReference>
<dbReference type="SUPFAM" id="SSF55729">
    <property type="entry name" value="Acyl-CoA N-acyltransferases (Nat)"/>
    <property type="match status" value="1"/>
</dbReference>
<dbReference type="InterPro" id="IPR000182">
    <property type="entry name" value="GNAT_dom"/>
</dbReference>
<dbReference type="GeneID" id="97221718"/>
<feature type="domain" description="N-acetyltransferase" evidence="1">
    <location>
        <begin position="2"/>
        <end position="152"/>
    </location>
</feature>
<dbReference type="Pfam" id="PF00583">
    <property type="entry name" value="Acetyltransf_1"/>
    <property type="match status" value="1"/>
</dbReference>
<accession>A0ABW9GTH0</accession>